<reference evidence="2" key="1">
    <citation type="submission" date="2020-01" db="EMBL/GenBank/DDBJ databases">
        <title>Phosphoaccumulans saitamaens gen. nov., sp. nov., a polyphosphate accumulating bacterium isolated from surface river water.</title>
        <authorList>
            <person name="Watanabe K."/>
            <person name="Suda W."/>
        </authorList>
    </citation>
    <scope>NUCLEOTIDE SEQUENCE [LARGE SCALE GENOMIC DNA]</scope>
    <source>
        <strain evidence="2">ICHIAU1</strain>
    </source>
</reference>
<evidence type="ECO:0000313" key="1">
    <source>
        <dbReference type="EMBL" id="BBU68265.1"/>
    </source>
</evidence>
<protein>
    <submittedName>
        <fullName evidence="1">Uncharacterized protein</fullName>
    </submittedName>
</protein>
<dbReference type="OrthoDB" id="9794178at2"/>
<dbReference type="InterPro" id="IPR038492">
    <property type="entry name" value="GBBH-like_N_sf"/>
</dbReference>
<dbReference type="InterPro" id="IPR010376">
    <property type="entry name" value="GBBH-like_N"/>
</dbReference>
<gene>
    <name evidence="1" type="ORF">ICHIAU1_05480</name>
</gene>
<keyword evidence="2" id="KW-1185">Reference proteome</keyword>
<dbReference type="PANTHER" id="PTHR35303">
    <property type="entry name" value="OS02G0197800 PROTEIN"/>
    <property type="match status" value="1"/>
</dbReference>
<accession>A0A679HWZ4</accession>
<dbReference type="AlphaFoldDB" id="A0A679HWZ4"/>
<evidence type="ECO:0000313" key="2">
    <source>
        <dbReference type="Proteomes" id="UP000463961"/>
    </source>
</evidence>
<dbReference type="Proteomes" id="UP000463961">
    <property type="component" value="Chromosome"/>
</dbReference>
<name>A0A679HWZ4_9RHOO</name>
<dbReference type="RefSeq" id="WP_162048808.1">
    <property type="nucleotide sequence ID" value="NZ_AP019011.1"/>
</dbReference>
<dbReference type="PANTHER" id="PTHR35303:SF5">
    <property type="entry name" value="OS02G0197800 PROTEIN"/>
    <property type="match status" value="1"/>
</dbReference>
<dbReference type="EMBL" id="AP022345">
    <property type="protein sequence ID" value="BBU68265.1"/>
    <property type="molecule type" value="Genomic_DNA"/>
</dbReference>
<proteinExistence type="predicted"/>
<organism evidence="1 2">
    <name type="scientific">Fluviibacter phosphoraccumulans</name>
    <dbReference type="NCBI Taxonomy" id="1751046"/>
    <lineage>
        <taxon>Bacteria</taxon>
        <taxon>Pseudomonadati</taxon>
        <taxon>Pseudomonadota</taxon>
        <taxon>Betaproteobacteria</taxon>
        <taxon>Rhodocyclales</taxon>
        <taxon>Fluviibacteraceae</taxon>
        <taxon>Fluviibacter</taxon>
    </lineage>
</organism>
<sequence length="124" mass="13482">MAGLQTSTPTPEQIRLRSGGKVLLLTYPETGEVALSAEFLRVSSPSAEVRGHGRGNEVLQVGKEAVTITGIEPVGNYAVKLIFSDGHDSGLYSWDILHEFASNHEALWQSYLQRLHAAGHTRKA</sequence>
<dbReference type="Pfam" id="PF06155">
    <property type="entry name" value="GBBH-like_N"/>
    <property type="match status" value="1"/>
</dbReference>
<dbReference type="Gene3D" id="3.30.2020.30">
    <property type="match status" value="1"/>
</dbReference>